<protein>
    <recommendedName>
        <fullName evidence="6">SURF1-like protein</fullName>
    </recommendedName>
</protein>
<reference evidence="8" key="1">
    <citation type="submission" date="2016-03" db="EMBL/GenBank/DDBJ databases">
        <authorList>
            <person name="Lee Y.-S."/>
            <person name="Choi Y.-L."/>
        </authorList>
    </citation>
    <scope>NUCLEOTIDE SEQUENCE [LARGE SCALE GENOMIC DNA]</scope>
    <source>
        <strain evidence="8">DAU221</strain>
    </source>
</reference>
<evidence type="ECO:0000256" key="5">
    <source>
        <dbReference type="ARBA" id="ARBA00023136"/>
    </source>
</evidence>
<comment type="subcellular location">
    <subcellularLocation>
        <location evidence="6">Cell membrane</location>
        <topology evidence="6">Multi-pass membrane protein</topology>
    </subcellularLocation>
    <subcellularLocation>
        <location evidence="1">Membrane</location>
    </subcellularLocation>
</comment>
<keyword evidence="6" id="KW-1003">Cell membrane</keyword>
<keyword evidence="8" id="KW-1185">Reference proteome</keyword>
<keyword evidence="3 6" id="KW-0812">Transmembrane</keyword>
<evidence type="ECO:0000256" key="4">
    <source>
        <dbReference type="ARBA" id="ARBA00022989"/>
    </source>
</evidence>
<dbReference type="Pfam" id="PF02104">
    <property type="entry name" value="SURF1"/>
    <property type="match status" value="1"/>
</dbReference>
<evidence type="ECO:0000313" key="7">
    <source>
        <dbReference type="EMBL" id="AMX01217.1"/>
    </source>
</evidence>
<dbReference type="GO" id="GO:0005886">
    <property type="term" value="C:plasma membrane"/>
    <property type="evidence" value="ECO:0007669"/>
    <property type="project" value="UniProtKB-SubCell"/>
</dbReference>
<keyword evidence="4 6" id="KW-1133">Transmembrane helix</keyword>
<accession>A0A143HI83</accession>
<evidence type="ECO:0000256" key="6">
    <source>
        <dbReference type="RuleBase" id="RU363076"/>
    </source>
</evidence>
<dbReference type="STRING" id="252514.A3224_00235"/>
<dbReference type="RefSeq" id="WP_067149920.1">
    <property type="nucleotide sequence ID" value="NZ_CP014864.1"/>
</dbReference>
<comment type="similarity">
    <text evidence="2 6">Belongs to the SURF1 family.</text>
</comment>
<dbReference type="GeneID" id="76606474"/>
<feature type="transmembrane region" description="Helical" evidence="6">
    <location>
        <begin position="217"/>
        <end position="235"/>
    </location>
</feature>
<dbReference type="PANTHER" id="PTHR23427">
    <property type="entry name" value="SURFEIT LOCUS PROTEIN"/>
    <property type="match status" value="1"/>
</dbReference>
<dbReference type="InterPro" id="IPR045214">
    <property type="entry name" value="Surf1/Surf4"/>
</dbReference>
<evidence type="ECO:0000256" key="2">
    <source>
        <dbReference type="ARBA" id="ARBA00007165"/>
    </source>
</evidence>
<dbReference type="Proteomes" id="UP000076077">
    <property type="component" value="Chromosome"/>
</dbReference>
<dbReference type="EMBL" id="CP014864">
    <property type="protein sequence ID" value="AMX01217.1"/>
    <property type="molecule type" value="Genomic_DNA"/>
</dbReference>
<sequence>MTVQASSVPAKKASVALIRSWPLTLFSSLLFPLLLCLGFWQLHRAGEKAAINAAIDARLSSQPRSIIELGEDLDNYQPVRLHGRYTDEYYLLDNQTRNGRPGYEVLQIFVSGGQRWIINRGWVAAPPQRNELPEIHWPMAAKVITGFLYPVATSDKGRKTTSEKRIQRVNTVFTGRLQLARPDWSIRLTADSDTALVTDWQLLNSPPERHQAYATQWFAMAIALVILWFFAATNLPRKLRE</sequence>
<dbReference type="PROSITE" id="PS50895">
    <property type="entry name" value="SURF1"/>
    <property type="match status" value="1"/>
</dbReference>
<organism evidence="7 8">
    <name type="scientific">Microbulbifer thermotolerans</name>
    <dbReference type="NCBI Taxonomy" id="252514"/>
    <lineage>
        <taxon>Bacteria</taxon>
        <taxon>Pseudomonadati</taxon>
        <taxon>Pseudomonadota</taxon>
        <taxon>Gammaproteobacteria</taxon>
        <taxon>Cellvibrionales</taxon>
        <taxon>Microbulbiferaceae</taxon>
        <taxon>Microbulbifer</taxon>
    </lineage>
</organism>
<name>A0A143HI83_MICTH</name>
<dbReference type="PANTHER" id="PTHR23427:SF2">
    <property type="entry name" value="SURFEIT LOCUS PROTEIN 1"/>
    <property type="match status" value="1"/>
</dbReference>
<keyword evidence="5 6" id="KW-0472">Membrane</keyword>
<dbReference type="CDD" id="cd06662">
    <property type="entry name" value="SURF1"/>
    <property type="match status" value="1"/>
</dbReference>
<dbReference type="OrthoDB" id="9789940at2"/>
<evidence type="ECO:0000313" key="8">
    <source>
        <dbReference type="Proteomes" id="UP000076077"/>
    </source>
</evidence>
<proteinExistence type="inferred from homology"/>
<dbReference type="InterPro" id="IPR002994">
    <property type="entry name" value="Surf1/Shy1"/>
</dbReference>
<gene>
    <name evidence="7" type="ORF">A3224_00235</name>
</gene>
<evidence type="ECO:0000256" key="1">
    <source>
        <dbReference type="ARBA" id="ARBA00004370"/>
    </source>
</evidence>
<dbReference type="AlphaFoldDB" id="A0A143HI83"/>
<evidence type="ECO:0000256" key="3">
    <source>
        <dbReference type="ARBA" id="ARBA00022692"/>
    </source>
</evidence>
<dbReference type="KEGG" id="mthd:A3224_00235"/>
<feature type="transmembrane region" description="Helical" evidence="6">
    <location>
        <begin position="21"/>
        <end position="42"/>
    </location>
</feature>